<feature type="signal peptide" evidence="2">
    <location>
        <begin position="1"/>
        <end position="16"/>
    </location>
</feature>
<dbReference type="SUPFAM" id="SSF49468">
    <property type="entry name" value="VHL"/>
    <property type="match status" value="1"/>
</dbReference>
<sequence>MVLKLVISLLLVGIHGKPCPKGDTNLKSNSEQGKVSVTIMNEIDDVIDLYWVDFDGNEKPQGEIMPLSDTVRNSFAGHAFRARWSKNKDIIVAEFIMPIGKREVIEYIQNCEDIGTNLRVTARDAEFASLSHDPGAPCQGASKDWSCIKYLTAADLSLRNKNEYGLQPNETLRESNAYRTVDDSYIRQIPNIPSVSNSPGYHKMSFTQPMRDILIDWYFLRRNDSMHKHDVIPGGYTNNHKVAIDKIDLDKFPKIHSALVREMRQILEWWTGLKLKHTSTFGVRIYRRDSVLINHVDRCDTHIASAVIQIHQEADEGWPLELYLPNGKVAEVYLQPQELVLYEGAWLRHGRPMRFKGNEFANIFSHFAPPDWRGPNTPNAAHLYNGVPKHRLTTLADSPGIHHSNYHDQFLDSKNKPQIYTSEELSSPSQPPKVPKKKEQRPNKFNPFSSLFGGSRQNQDL</sequence>
<gene>
    <name evidence="3" type="ORF">ALAG00032_LOCUS626</name>
</gene>
<keyword evidence="2" id="KW-0732">Signal</keyword>
<organism evidence="3">
    <name type="scientific">Aureoumbra lagunensis</name>
    <dbReference type="NCBI Taxonomy" id="44058"/>
    <lineage>
        <taxon>Eukaryota</taxon>
        <taxon>Sar</taxon>
        <taxon>Stramenopiles</taxon>
        <taxon>Ochrophyta</taxon>
        <taxon>Pelagophyceae</taxon>
        <taxon>Pelagomonadales</taxon>
        <taxon>Aureoumbra</taxon>
    </lineage>
</organism>
<name>A0A7S3NH51_9STRA</name>
<accession>A0A7S3NH51</accession>
<evidence type="ECO:0000313" key="3">
    <source>
        <dbReference type="EMBL" id="CAE0359897.1"/>
    </source>
</evidence>
<protein>
    <recommendedName>
        <fullName evidence="4">Fe2OG dioxygenase domain-containing protein</fullName>
    </recommendedName>
</protein>
<evidence type="ECO:0000256" key="2">
    <source>
        <dbReference type="SAM" id="SignalP"/>
    </source>
</evidence>
<dbReference type="InterPro" id="IPR036208">
    <property type="entry name" value="VHL_sf"/>
</dbReference>
<evidence type="ECO:0008006" key="4">
    <source>
        <dbReference type="Google" id="ProtNLM"/>
    </source>
</evidence>
<dbReference type="AlphaFoldDB" id="A0A7S3NH51"/>
<proteinExistence type="predicted"/>
<evidence type="ECO:0000256" key="1">
    <source>
        <dbReference type="SAM" id="MobiDB-lite"/>
    </source>
</evidence>
<feature type="chain" id="PRO_5031180580" description="Fe2OG dioxygenase domain-containing protein" evidence="2">
    <location>
        <begin position="17"/>
        <end position="461"/>
    </location>
</feature>
<dbReference type="InterPro" id="IPR037140">
    <property type="entry name" value="VHL_beta_dom_sf"/>
</dbReference>
<dbReference type="Gene3D" id="2.60.40.780">
    <property type="entry name" value="von Hippel-Lindau disease tumour suppressor, beta domain"/>
    <property type="match status" value="1"/>
</dbReference>
<reference evidence="3" key="1">
    <citation type="submission" date="2021-01" db="EMBL/GenBank/DDBJ databases">
        <authorList>
            <person name="Corre E."/>
            <person name="Pelletier E."/>
            <person name="Niang G."/>
            <person name="Scheremetjew M."/>
            <person name="Finn R."/>
            <person name="Kale V."/>
            <person name="Holt S."/>
            <person name="Cochrane G."/>
            <person name="Meng A."/>
            <person name="Brown T."/>
            <person name="Cohen L."/>
        </authorList>
    </citation>
    <scope>NUCLEOTIDE SEQUENCE</scope>
    <source>
        <strain evidence="3">CCMP1510</strain>
    </source>
</reference>
<dbReference type="EMBL" id="HBIJ01000855">
    <property type="protein sequence ID" value="CAE0359897.1"/>
    <property type="molecule type" value="Transcribed_RNA"/>
</dbReference>
<feature type="region of interest" description="Disordered" evidence="1">
    <location>
        <begin position="417"/>
        <end position="461"/>
    </location>
</feature>